<evidence type="ECO:0000256" key="2">
    <source>
        <dbReference type="ARBA" id="ARBA00022705"/>
    </source>
</evidence>
<dbReference type="GO" id="GO:0003697">
    <property type="term" value="F:single-stranded DNA binding"/>
    <property type="evidence" value="ECO:0007669"/>
    <property type="project" value="UniProtKB-UniRule"/>
</dbReference>
<comment type="similarity">
    <text evidence="4">Belongs to the PriB family.</text>
</comment>
<organism evidence="5 6">
    <name type="scientific">Gallibacterium genomosp. 2</name>
    <dbReference type="NCBI Taxonomy" id="155517"/>
    <lineage>
        <taxon>Bacteria</taxon>
        <taxon>Pseudomonadati</taxon>
        <taxon>Pseudomonadota</taxon>
        <taxon>Gammaproteobacteria</taxon>
        <taxon>Pasteurellales</taxon>
        <taxon>Pasteurellaceae</taxon>
        <taxon>Gallibacterium</taxon>
    </lineage>
</organism>
<dbReference type="HAMAP" id="MF_00720">
    <property type="entry name" value="PriB"/>
    <property type="match status" value="1"/>
</dbReference>
<dbReference type="InterPro" id="IPR023646">
    <property type="entry name" value="Prisomal_replication_PriB"/>
</dbReference>
<dbReference type="NCBIfam" id="TIGR04418">
    <property type="entry name" value="PriB_gamma"/>
    <property type="match status" value="1"/>
</dbReference>
<evidence type="ECO:0000256" key="3">
    <source>
        <dbReference type="ARBA" id="ARBA00023125"/>
    </source>
</evidence>
<dbReference type="PROSITE" id="PS50935">
    <property type="entry name" value="SSB"/>
    <property type="match status" value="1"/>
</dbReference>
<dbReference type="Proteomes" id="UP000030418">
    <property type="component" value="Unassembled WGS sequence"/>
</dbReference>
<proteinExistence type="inferred from homology"/>
<reference evidence="5 6" key="1">
    <citation type="submission" date="2014-08" db="EMBL/GenBank/DDBJ databases">
        <title>Chaperone-usher fimbriae in a diverse selection of Gallibacterium genomes.</title>
        <authorList>
            <person name="Kudirkiene E."/>
            <person name="Bager R.J."/>
            <person name="Johnson T.J."/>
            <person name="Bojesen A.M."/>
        </authorList>
    </citation>
    <scope>NUCLEOTIDE SEQUENCE [LARGE SCALE GENOMIC DNA]</scope>
    <source>
        <strain evidence="5 6">CCM5976</strain>
    </source>
</reference>
<dbReference type="RefSeq" id="WP_021460938.1">
    <property type="nucleotide sequence ID" value="NZ_JPXY01000014.1"/>
</dbReference>
<comment type="subunit">
    <text evidence="4">Homodimer. Interacts with PriA and DnaT. Component of the replication restart primosome. Primosome assembly occurs via a 'hand-off' mechanism. PriA binds to replication forks, subsequently PriB then DnaT bind; DnaT then displaces ssDNA to generate the helicase loading substrate.</text>
</comment>
<dbReference type="EMBL" id="JPXY01000014">
    <property type="protein sequence ID" value="KGQ33483.1"/>
    <property type="molecule type" value="Genomic_DNA"/>
</dbReference>
<keyword evidence="1 4" id="KW-0639">Primosome</keyword>
<dbReference type="GO" id="GO:0006269">
    <property type="term" value="P:DNA replication, synthesis of primer"/>
    <property type="evidence" value="ECO:0007669"/>
    <property type="project" value="UniProtKB-KW"/>
</dbReference>
<comment type="caution">
    <text evidence="5">The sequence shown here is derived from an EMBL/GenBank/DDBJ whole genome shotgun (WGS) entry which is preliminary data.</text>
</comment>
<dbReference type="AlphaFoldDB" id="A0A0A2XMQ2"/>
<dbReference type="GO" id="GO:1990077">
    <property type="term" value="C:primosome complex"/>
    <property type="evidence" value="ECO:0007669"/>
    <property type="project" value="UniProtKB-UniRule"/>
</dbReference>
<keyword evidence="3 4" id="KW-0238">DNA-binding</keyword>
<dbReference type="SUPFAM" id="SSF50249">
    <property type="entry name" value="Nucleic acid-binding proteins"/>
    <property type="match status" value="1"/>
</dbReference>
<keyword evidence="6" id="KW-1185">Reference proteome</keyword>
<sequence length="108" mass="12027">MLKSNLTIENRFSLIGTVVSQPKRHQSPSGISHCQFWLEHHSRQQEAGLARQAWCKIPVQLSGNQLTNQAQSITVGSKVCVAGFIHSHKTNNGLSQLVLHAEQIEFID</sequence>
<accession>A0A0A2XMQ2</accession>
<evidence type="ECO:0000256" key="4">
    <source>
        <dbReference type="HAMAP-Rule" id="MF_00720"/>
    </source>
</evidence>
<dbReference type="InterPro" id="IPR000424">
    <property type="entry name" value="Primosome_PriB/ssb"/>
</dbReference>
<evidence type="ECO:0000313" key="6">
    <source>
        <dbReference type="Proteomes" id="UP000030418"/>
    </source>
</evidence>
<evidence type="ECO:0000313" key="5">
    <source>
        <dbReference type="EMBL" id="KGQ33483.1"/>
    </source>
</evidence>
<dbReference type="Gene3D" id="2.40.50.140">
    <property type="entry name" value="Nucleic acid-binding proteins"/>
    <property type="match status" value="1"/>
</dbReference>
<comment type="function">
    <text evidence="4">Involved in the restart of stalled replication forks, which reloads the replicative helicase on sites other than the origin of replication; the PriA-PriB pathway is the major replication restart pathway. During primosome assembly it facilitates complex formation between PriA and DnaT on DNA; stabilizes PriA on DNA. Stimulates the DNA unwinding activity of PriA helicase.</text>
</comment>
<evidence type="ECO:0000256" key="1">
    <source>
        <dbReference type="ARBA" id="ARBA00022515"/>
    </source>
</evidence>
<dbReference type="Pfam" id="PF22657">
    <property type="entry name" value="SSB_1"/>
    <property type="match status" value="1"/>
</dbReference>
<dbReference type="PIRSF" id="PIRSF003135">
    <property type="entry name" value="Primosomal_n"/>
    <property type="match status" value="1"/>
</dbReference>
<dbReference type="InterPro" id="IPR012340">
    <property type="entry name" value="NA-bd_OB-fold"/>
</dbReference>
<name>A0A0A2XMQ2_9PAST</name>
<gene>
    <name evidence="4" type="primary">priB</name>
    <name evidence="5" type="ORF">P375_02530</name>
</gene>
<keyword evidence="2 4" id="KW-0235">DNA replication</keyword>
<protein>
    <recommendedName>
        <fullName evidence="4">Replication restart protein PriB</fullName>
    </recommendedName>
</protein>